<dbReference type="Gene3D" id="1.10.8.60">
    <property type="match status" value="1"/>
</dbReference>
<dbReference type="InterPro" id="IPR027417">
    <property type="entry name" value="P-loop_NTPase"/>
</dbReference>
<gene>
    <name evidence="7" type="ORF">PYX00_011343</name>
</gene>
<dbReference type="GO" id="GO:0051013">
    <property type="term" value="P:microtubule severing"/>
    <property type="evidence" value="ECO:0007669"/>
    <property type="project" value="UniProtKB-ARBA"/>
</dbReference>
<dbReference type="Pfam" id="PF09336">
    <property type="entry name" value="Vps4_C"/>
    <property type="match status" value="1"/>
</dbReference>
<comment type="similarity">
    <text evidence="1 4">Belongs to the AAA ATPase family.</text>
</comment>
<dbReference type="PROSITE" id="PS00674">
    <property type="entry name" value="AAA"/>
    <property type="match status" value="1"/>
</dbReference>
<dbReference type="InterPro" id="IPR003593">
    <property type="entry name" value="AAA+_ATPase"/>
</dbReference>
<evidence type="ECO:0000256" key="3">
    <source>
        <dbReference type="ARBA" id="ARBA00022840"/>
    </source>
</evidence>
<dbReference type="GO" id="GO:0000070">
    <property type="term" value="P:mitotic sister chromatid segregation"/>
    <property type="evidence" value="ECO:0007669"/>
    <property type="project" value="UniProtKB-ARBA"/>
</dbReference>
<dbReference type="GO" id="GO:0005694">
    <property type="term" value="C:chromosome"/>
    <property type="evidence" value="ECO:0007669"/>
    <property type="project" value="UniProtKB-ARBA"/>
</dbReference>
<dbReference type="GO" id="GO:0005524">
    <property type="term" value="F:ATP binding"/>
    <property type="evidence" value="ECO:0007669"/>
    <property type="project" value="UniProtKB-KW"/>
</dbReference>
<evidence type="ECO:0000259" key="6">
    <source>
        <dbReference type="SMART" id="SM00382"/>
    </source>
</evidence>
<dbReference type="EMBL" id="JARGDH010000006">
    <property type="protein sequence ID" value="KAL0265630.1"/>
    <property type="molecule type" value="Genomic_DNA"/>
</dbReference>
<dbReference type="FunFam" id="1.10.8.60:FF:000022">
    <property type="entry name" value="Fidgetin like 1"/>
    <property type="match status" value="1"/>
</dbReference>
<protein>
    <recommendedName>
        <fullName evidence="6">AAA+ ATPase domain-containing protein</fullName>
    </recommendedName>
</protein>
<dbReference type="GO" id="GO:0016887">
    <property type="term" value="F:ATP hydrolysis activity"/>
    <property type="evidence" value="ECO:0007669"/>
    <property type="project" value="InterPro"/>
</dbReference>
<reference evidence="7" key="1">
    <citation type="journal article" date="2024" name="Gigascience">
        <title>Chromosome-level genome of the poultry shaft louse Menopon gallinae provides insight into the host-switching and adaptive evolution of parasitic lice.</title>
        <authorList>
            <person name="Xu Y."/>
            <person name="Ma L."/>
            <person name="Liu S."/>
            <person name="Liang Y."/>
            <person name="Liu Q."/>
            <person name="He Z."/>
            <person name="Tian L."/>
            <person name="Duan Y."/>
            <person name="Cai W."/>
            <person name="Li H."/>
            <person name="Song F."/>
        </authorList>
    </citation>
    <scope>NUCLEOTIDE SEQUENCE</scope>
    <source>
        <strain evidence="7">Cailab_2023a</strain>
    </source>
</reference>
<dbReference type="InterPro" id="IPR003959">
    <property type="entry name" value="ATPase_AAA_core"/>
</dbReference>
<dbReference type="PANTHER" id="PTHR23074:SF17">
    <property type="entry name" value="FIDGETIN-LIKE PROTEIN 1"/>
    <property type="match status" value="1"/>
</dbReference>
<dbReference type="Pfam" id="PF17862">
    <property type="entry name" value="AAA_lid_3"/>
    <property type="match status" value="1"/>
</dbReference>
<dbReference type="GO" id="GO:0031114">
    <property type="term" value="P:regulation of microtubule depolymerization"/>
    <property type="evidence" value="ECO:0007669"/>
    <property type="project" value="UniProtKB-ARBA"/>
</dbReference>
<dbReference type="FunFam" id="3.40.50.300:FF:000093">
    <property type="entry name" value="Fidgetin-like 1"/>
    <property type="match status" value="1"/>
</dbReference>
<feature type="region of interest" description="Disordered" evidence="5">
    <location>
        <begin position="71"/>
        <end position="95"/>
    </location>
</feature>
<feature type="domain" description="AAA+ ATPase" evidence="6">
    <location>
        <begin position="153"/>
        <end position="289"/>
    </location>
</feature>
<proteinExistence type="inferred from homology"/>
<organism evidence="7">
    <name type="scientific">Menopon gallinae</name>
    <name type="common">poultry shaft louse</name>
    <dbReference type="NCBI Taxonomy" id="328185"/>
    <lineage>
        <taxon>Eukaryota</taxon>
        <taxon>Metazoa</taxon>
        <taxon>Ecdysozoa</taxon>
        <taxon>Arthropoda</taxon>
        <taxon>Hexapoda</taxon>
        <taxon>Insecta</taxon>
        <taxon>Pterygota</taxon>
        <taxon>Neoptera</taxon>
        <taxon>Paraneoptera</taxon>
        <taxon>Psocodea</taxon>
        <taxon>Troctomorpha</taxon>
        <taxon>Phthiraptera</taxon>
        <taxon>Amblycera</taxon>
        <taxon>Menoponidae</taxon>
        <taxon>Menopon</taxon>
    </lineage>
</organism>
<dbReference type="InterPro" id="IPR050304">
    <property type="entry name" value="MT-severing_AAA_ATPase"/>
</dbReference>
<evidence type="ECO:0000313" key="7">
    <source>
        <dbReference type="EMBL" id="KAL0265630.1"/>
    </source>
</evidence>
<dbReference type="Gene3D" id="3.40.50.300">
    <property type="entry name" value="P-loop containing nucleotide triphosphate hydrolases"/>
    <property type="match status" value="1"/>
</dbReference>
<evidence type="ECO:0000256" key="2">
    <source>
        <dbReference type="ARBA" id="ARBA00022741"/>
    </source>
</evidence>
<evidence type="ECO:0000256" key="4">
    <source>
        <dbReference type="RuleBase" id="RU003651"/>
    </source>
</evidence>
<comment type="caution">
    <text evidence="7">The sequence shown here is derived from an EMBL/GenBank/DDBJ whole genome shotgun (WGS) entry which is preliminary data.</text>
</comment>
<dbReference type="Pfam" id="PF00004">
    <property type="entry name" value="AAA"/>
    <property type="match status" value="1"/>
</dbReference>
<dbReference type="InterPro" id="IPR041569">
    <property type="entry name" value="AAA_lid_3"/>
</dbReference>
<dbReference type="InterPro" id="IPR015415">
    <property type="entry name" value="Spast_Vps4_C"/>
</dbReference>
<accession>A0AAW2H7E2</accession>
<dbReference type="SMART" id="SM00382">
    <property type="entry name" value="AAA"/>
    <property type="match status" value="1"/>
</dbReference>
<keyword evidence="3 4" id="KW-0067">ATP-binding</keyword>
<dbReference type="GO" id="GO:0005813">
    <property type="term" value="C:centrosome"/>
    <property type="evidence" value="ECO:0007669"/>
    <property type="project" value="UniProtKB-ARBA"/>
</dbReference>
<evidence type="ECO:0000256" key="5">
    <source>
        <dbReference type="SAM" id="MobiDB-lite"/>
    </source>
</evidence>
<dbReference type="PANTHER" id="PTHR23074">
    <property type="entry name" value="AAA DOMAIN-CONTAINING"/>
    <property type="match status" value="1"/>
</dbReference>
<evidence type="ECO:0000256" key="1">
    <source>
        <dbReference type="ARBA" id="ARBA00006914"/>
    </source>
</evidence>
<feature type="compositionally biased region" description="Basic and acidic residues" evidence="5">
    <location>
        <begin position="79"/>
        <end position="92"/>
    </location>
</feature>
<dbReference type="SUPFAM" id="SSF52540">
    <property type="entry name" value="P-loop containing nucleoside triphosphate hydrolases"/>
    <property type="match status" value="1"/>
</dbReference>
<sequence length="392" mass="44344">MRDLYLQSLEDVRKDPRNIVLLVDFVGLPVPTDLYVIEGLLRTKDLVADEEHRCTCRQAADTRTCENARNEFRSAGGRGDSEDKPKKTKTEGIDEESNVEAHIVERIKSEILHSTINIDWDDVVGLDLVKKNINEIVLWPMQRPDIFKGLRGPPKGLLLFGPPGTGKTMIGKCIASQVKATFFSISASSLTSKWVGEGEKMVRALFHLSRKMQPSVIFVDEIDSLLSQRSENENEGSRRIKTEFLVQFDGLGTSNEDRILLIGATNRPQEIDEAARRRLVKRIYVPLPEAESRKRMVRNLLSDYSNVLTAENLDAIAIDTDGYSGSDMFNLCREASLEPLREISDIRAVDGDKTRPIDLNDFKRAMRQIRKSVSSSDLELYQKWNERFGSVS</sequence>
<name>A0AAW2H7E2_9NEOP</name>
<dbReference type="AlphaFoldDB" id="A0AAW2H7E2"/>
<dbReference type="GO" id="GO:0008568">
    <property type="term" value="F:microtubule severing ATPase activity"/>
    <property type="evidence" value="ECO:0007669"/>
    <property type="project" value="UniProtKB-ARBA"/>
</dbReference>
<keyword evidence="2 4" id="KW-0547">Nucleotide-binding</keyword>
<dbReference type="InterPro" id="IPR003960">
    <property type="entry name" value="ATPase_AAA_CS"/>
</dbReference>